<proteinExistence type="predicted"/>
<dbReference type="InterPro" id="IPR013078">
    <property type="entry name" value="His_Pase_superF_clade-1"/>
</dbReference>
<dbReference type="SUPFAM" id="SSF53254">
    <property type="entry name" value="Phosphoglycerate mutase-like"/>
    <property type="match status" value="1"/>
</dbReference>
<dbReference type="RefSeq" id="WP_264434462.1">
    <property type="nucleotide sequence ID" value="NZ_CP081495.1"/>
</dbReference>
<dbReference type="SMART" id="SM00855">
    <property type="entry name" value="PGAM"/>
    <property type="match status" value="1"/>
</dbReference>
<dbReference type="PANTHER" id="PTHR48100">
    <property type="entry name" value="BROAD-SPECIFICITY PHOSPHATASE YOR283W-RELATED"/>
    <property type="match status" value="1"/>
</dbReference>
<protein>
    <submittedName>
        <fullName evidence="1">Phosphoglycerate mutase family protein</fullName>
    </submittedName>
</protein>
<dbReference type="EMBL" id="CP081495">
    <property type="protein sequence ID" value="UYW01984.1"/>
    <property type="molecule type" value="Genomic_DNA"/>
</dbReference>
<evidence type="ECO:0000313" key="1">
    <source>
        <dbReference type="EMBL" id="UYW01984.1"/>
    </source>
</evidence>
<name>A0ABY6M0A0_9FLAO</name>
<dbReference type="InterPro" id="IPR029033">
    <property type="entry name" value="His_PPase_superfam"/>
</dbReference>
<dbReference type="Gene3D" id="3.40.50.1240">
    <property type="entry name" value="Phosphoglycerate mutase-like"/>
    <property type="match status" value="1"/>
</dbReference>
<evidence type="ECO:0000313" key="2">
    <source>
        <dbReference type="Proteomes" id="UP001163328"/>
    </source>
</evidence>
<accession>A0ABY6M0A0</accession>
<sequence>MTVLKNIITIQHPESIHHTNRMIGSWTDWELSEKGIEQAENIACSLQLEIKNNEFSLFTSPLKRAKQTAEIIGEKLNIQPRITDALKERSLGKANGKSVQWLKENIENEEITIYDKCFNDAESRYDVWQRLLPFYNEIIIHDDENIIIVSHGDTLSIFNAMWLGLEAEILNRIDLYGVSGGVSFLHQTSTGKRVIKRLSDTSYVKFW</sequence>
<keyword evidence="2" id="KW-1185">Reference proteome</keyword>
<organism evidence="1 2">
    <name type="scientific">Flavobacterium agricola</name>
    <dbReference type="NCBI Taxonomy" id="2870839"/>
    <lineage>
        <taxon>Bacteria</taxon>
        <taxon>Pseudomonadati</taxon>
        <taxon>Bacteroidota</taxon>
        <taxon>Flavobacteriia</taxon>
        <taxon>Flavobacteriales</taxon>
        <taxon>Flavobacteriaceae</taxon>
        <taxon>Flavobacterium</taxon>
    </lineage>
</organism>
<dbReference type="InterPro" id="IPR050275">
    <property type="entry name" value="PGM_Phosphatase"/>
</dbReference>
<reference evidence="1" key="1">
    <citation type="submission" date="2021-08" db="EMBL/GenBank/DDBJ databases">
        <title>Flavobacterium sp. strain CC-SYL302.</title>
        <authorList>
            <person name="Lin S.-Y."/>
            <person name="Lee T.-H."/>
            <person name="Young C.-C."/>
        </authorList>
    </citation>
    <scope>NUCLEOTIDE SEQUENCE</scope>
    <source>
        <strain evidence="1">CC-SYL302</strain>
    </source>
</reference>
<dbReference type="CDD" id="cd07067">
    <property type="entry name" value="HP_PGM_like"/>
    <property type="match status" value="1"/>
</dbReference>
<gene>
    <name evidence="1" type="ORF">K5I29_03465</name>
</gene>
<dbReference type="Pfam" id="PF00300">
    <property type="entry name" value="His_Phos_1"/>
    <property type="match status" value="1"/>
</dbReference>
<dbReference type="PANTHER" id="PTHR48100:SF1">
    <property type="entry name" value="HISTIDINE PHOSPHATASE FAMILY PROTEIN-RELATED"/>
    <property type="match status" value="1"/>
</dbReference>
<dbReference type="Proteomes" id="UP001163328">
    <property type="component" value="Chromosome"/>
</dbReference>